<feature type="compositionally biased region" description="Basic and acidic residues" evidence="1">
    <location>
        <begin position="12"/>
        <end position="23"/>
    </location>
</feature>
<keyword evidence="2" id="KW-0812">Transmembrane</keyword>
<feature type="region of interest" description="Disordered" evidence="1">
    <location>
        <begin position="1"/>
        <end position="26"/>
    </location>
</feature>
<organism evidence="3 4">
    <name type="scientific">Paspalum notatum var. saurae</name>
    <dbReference type="NCBI Taxonomy" id="547442"/>
    <lineage>
        <taxon>Eukaryota</taxon>
        <taxon>Viridiplantae</taxon>
        <taxon>Streptophyta</taxon>
        <taxon>Embryophyta</taxon>
        <taxon>Tracheophyta</taxon>
        <taxon>Spermatophyta</taxon>
        <taxon>Magnoliopsida</taxon>
        <taxon>Liliopsida</taxon>
        <taxon>Poales</taxon>
        <taxon>Poaceae</taxon>
        <taxon>PACMAD clade</taxon>
        <taxon>Panicoideae</taxon>
        <taxon>Andropogonodae</taxon>
        <taxon>Paspaleae</taxon>
        <taxon>Paspalinae</taxon>
        <taxon>Paspalum</taxon>
    </lineage>
</organism>
<evidence type="ECO:0000256" key="2">
    <source>
        <dbReference type="SAM" id="Phobius"/>
    </source>
</evidence>
<gene>
    <name evidence="3" type="ORF">U9M48_040414</name>
</gene>
<dbReference type="Proteomes" id="UP001341281">
    <property type="component" value="Chromosome 09"/>
</dbReference>
<dbReference type="EMBL" id="CP144753">
    <property type="protein sequence ID" value="WVZ94533.1"/>
    <property type="molecule type" value="Genomic_DNA"/>
</dbReference>
<feature type="non-terminal residue" evidence="3">
    <location>
        <position position="66"/>
    </location>
</feature>
<reference evidence="3 4" key="1">
    <citation type="submission" date="2024-02" db="EMBL/GenBank/DDBJ databases">
        <title>High-quality chromosome-scale genome assembly of Pensacola bahiagrass (Paspalum notatum Flugge var. saurae).</title>
        <authorList>
            <person name="Vega J.M."/>
            <person name="Podio M."/>
            <person name="Orjuela J."/>
            <person name="Siena L.A."/>
            <person name="Pessino S.C."/>
            <person name="Combes M.C."/>
            <person name="Mariac C."/>
            <person name="Albertini E."/>
            <person name="Pupilli F."/>
            <person name="Ortiz J.P.A."/>
            <person name="Leblanc O."/>
        </authorList>
    </citation>
    <scope>NUCLEOTIDE SEQUENCE [LARGE SCALE GENOMIC DNA]</scope>
    <source>
        <strain evidence="3">R1</strain>
        <tissue evidence="3">Leaf</tissue>
    </source>
</reference>
<dbReference type="AlphaFoldDB" id="A0AAQ3UKZ5"/>
<keyword evidence="4" id="KW-1185">Reference proteome</keyword>
<feature type="transmembrane region" description="Helical" evidence="2">
    <location>
        <begin position="44"/>
        <end position="65"/>
    </location>
</feature>
<proteinExistence type="predicted"/>
<evidence type="ECO:0000313" key="3">
    <source>
        <dbReference type="EMBL" id="WVZ94533.1"/>
    </source>
</evidence>
<protein>
    <submittedName>
        <fullName evidence="3">Uncharacterized protein</fullName>
    </submittedName>
</protein>
<sequence>PACKELSTQEKPVIKEPGDRLYPEPEDEGSLIKSVLASRGTGDIWIAVLEVVVPVGSVLFALFILS</sequence>
<accession>A0AAQ3UKZ5</accession>
<name>A0AAQ3UKZ5_PASNO</name>
<keyword evidence="2" id="KW-1133">Transmembrane helix</keyword>
<evidence type="ECO:0000256" key="1">
    <source>
        <dbReference type="SAM" id="MobiDB-lite"/>
    </source>
</evidence>
<evidence type="ECO:0000313" key="4">
    <source>
        <dbReference type="Proteomes" id="UP001341281"/>
    </source>
</evidence>
<keyword evidence="2" id="KW-0472">Membrane</keyword>